<feature type="compositionally biased region" description="Basic and acidic residues" evidence="1">
    <location>
        <begin position="843"/>
        <end position="855"/>
    </location>
</feature>
<dbReference type="PANTHER" id="PTHR10656:SF69">
    <property type="entry name" value="MAB-21-LIKE HHH_H2TH-LIKE DOMAIN-CONTAINING PROTEIN"/>
    <property type="match status" value="1"/>
</dbReference>
<feature type="compositionally biased region" description="Basic and acidic residues" evidence="1">
    <location>
        <begin position="905"/>
        <end position="915"/>
    </location>
</feature>
<evidence type="ECO:0000259" key="2">
    <source>
        <dbReference type="Pfam" id="PF20266"/>
    </source>
</evidence>
<evidence type="ECO:0000313" key="3">
    <source>
        <dbReference type="EMBL" id="KZC10489.1"/>
    </source>
</evidence>
<protein>
    <submittedName>
        <fullName evidence="3">Protein MB21D2</fullName>
    </submittedName>
</protein>
<feature type="region of interest" description="Disordered" evidence="1">
    <location>
        <begin position="1"/>
        <end position="28"/>
    </location>
</feature>
<gene>
    <name evidence="3" type="ORF">WN55_01918</name>
</gene>
<dbReference type="InterPro" id="IPR024810">
    <property type="entry name" value="MAB21L/cGLR"/>
</dbReference>
<evidence type="ECO:0000313" key="4">
    <source>
        <dbReference type="Proteomes" id="UP000076502"/>
    </source>
</evidence>
<feature type="region of interest" description="Disordered" evidence="1">
    <location>
        <begin position="872"/>
        <end position="958"/>
    </location>
</feature>
<dbReference type="PANTHER" id="PTHR10656">
    <property type="entry name" value="CELL FATE DETERMINING PROTEIN MAB21-RELATED"/>
    <property type="match status" value="1"/>
</dbReference>
<feature type="compositionally biased region" description="Basic residues" evidence="1">
    <location>
        <begin position="1"/>
        <end position="12"/>
    </location>
</feature>
<dbReference type="Proteomes" id="UP000076502">
    <property type="component" value="Unassembled WGS sequence"/>
</dbReference>
<reference evidence="3 4" key="1">
    <citation type="submission" date="2015-07" db="EMBL/GenBank/DDBJ databases">
        <title>The genome of Dufourea novaeangliae.</title>
        <authorList>
            <person name="Pan H."/>
            <person name="Kapheim K."/>
        </authorList>
    </citation>
    <scope>NUCLEOTIDE SEQUENCE [LARGE SCALE GENOMIC DNA]</scope>
    <source>
        <strain evidence="3">0120121106</strain>
        <tissue evidence="3">Whole body</tissue>
    </source>
</reference>
<dbReference type="Gene3D" id="1.10.1410.40">
    <property type="match status" value="1"/>
</dbReference>
<name>A0A154PF63_DUFNO</name>
<dbReference type="InterPro" id="IPR046906">
    <property type="entry name" value="Mab-21_HhH/H2TH-like"/>
</dbReference>
<feature type="region of interest" description="Disordered" evidence="1">
    <location>
        <begin position="834"/>
        <end position="856"/>
    </location>
</feature>
<dbReference type="EMBL" id="KQ434890">
    <property type="protein sequence ID" value="KZC10489.1"/>
    <property type="molecule type" value="Genomic_DNA"/>
</dbReference>
<accession>A0A154PF63</accession>
<evidence type="ECO:0000256" key="1">
    <source>
        <dbReference type="SAM" id="MobiDB-lite"/>
    </source>
</evidence>
<organism evidence="3 4">
    <name type="scientific">Dufourea novaeangliae</name>
    <name type="common">Sweat bee</name>
    <dbReference type="NCBI Taxonomy" id="178035"/>
    <lineage>
        <taxon>Eukaryota</taxon>
        <taxon>Metazoa</taxon>
        <taxon>Ecdysozoa</taxon>
        <taxon>Arthropoda</taxon>
        <taxon>Hexapoda</taxon>
        <taxon>Insecta</taxon>
        <taxon>Pterygota</taxon>
        <taxon>Neoptera</taxon>
        <taxon>Endopterygota</taxon>
        <taxon>Hymenoptera</taxon>
        <taxon>Apocrita</taxon>
        <taxon>Aculeata</taxon>
        <taxon>Apoidea</taxon>
        <taxon>Anthophila</taxon>
        <taxon>Halictidae</taxon>
        <taxon>Rophitinae</taxon>
        <taxon>Dufourea</taxon>
    </lineage>
</organism>
<dbReference type="Pfam" id="PF20266">
    <property type="entry name" value="Mab-21_C"/>
    <property type="match status" value="1"/>
</dbReference>
<proteinExistence type="predicted"/>
<dbReference type="AlphaFoldDB" id="A0A154PF63"/>
<dbReference type="SMART" id="SM01265">
    <property type="entry name" value="Mab-21"/>
    <property type="match status" value="1"/>
</dbReference>
<keyword evidence="4" id="KW-1185">Reference proteome</keyword>
<feature type="compositionally biased region" description="Polar residues" evidence="1">
    <location>
        <begin position="892"/>
        <end position="903"/>
    </location>
</feature>
<sequence>MGNSKSRNRSGSRGKVSGKTIDNSSSQEDDYEDIELRLLRRMIQTSPDRFVLNNLMMCVQFFKNYEEDIEHVKGTLVSSAEAELNKHLPQQKHVLLPDVLQEHIARNVGFTSTTQISRPTIEPLQPVRIYTVHDNIDITEPNYLSHYSSMNNSDIYNILLKTTEHEGFVQLQLIDNLDVSKDGTIEEDVDLSSIAEDNDQLYSDGDSVYSLKPRSNLILPRRSRQGMLKGSKYGYATSLPNLLAEEEILYEDRRVLSRSNRNIQDETDYENDSSVKTEKTNRSKRTSYKTELLNGEHCRCEKYSTQTKIHGSANESRTSSISSGYRSDNYTIDSDSSLYPTQNDKHGQTSIYELRDECCIRNDQLPNRCFKRVTYTSEGKLYDPREERKQPLNSKQRRIKQALIRHNYDLFYASSTEFMRHFVNVFLHRLADCFGFDRESIEDAKREGCVLYCDKITVSNALRHSRVEQYEIIPAVWLEWPSCGQEWLDRSRSTWPDYTDVEKIKASGCYVVPEGFVPRRETSNNLNEDLEWQLTFPNAERYLETCMTHAQVQVYLISLVVHKTFMRPVYDSFFGLTIAHIRHKLFWLIEENDRPSKWPDNRMGDCLLSFLNSLYYCISQNEPTLRDYFVRGRNLFQRVPYDHLLHTQKQLKRIIENPVMYVFHAMENIRHNENFFPRLDFETLLRILTADTLTLINPAVVRHVSRPLPRSSAEISGQEEKYGTGGFWDVVKNQRKKHSTTIVTNKTLINPRKATDSIIEISTRCAELDGPRLCALLDFFIRHFIKMADRCNQYRAIQQKTTYLDQADRLSILLFEHQRYKQDARAYRDKIKVLRKRNAGSRPQEDPPETPRRNPEAAIFVAPLKHRFARESFEHGTTVPETEDEQSRKASEQSVSSIRNTTKVIIHEGQYKEPEAQELSIPKNRTTPASPARETTKSRKVVMLLEPSETKTNESTNI</sequence>
<feature type="domain" description="Mab-21-like HhH/H2TH-like" evidence="2">
    <location>
        <begin position="567"/>
        <end position="652"/>
    </location>
</feature>
<dbReference type="STRING" id="178035.A0A154PF63"/>
<feature type="region of interest" description="Disordered" evidence="1">
    <location>
        <begin position="265"/>
        <end position="288"/>
    </location>
</feature>